<dbReference type="GO" id="GO:0046872">
    <property type="term" value="F:metal ion binding"/>
    <property type="evidence" value="ECO:0007669"/>
    <property type="project" value="UniProtKB-KW"/>
</dbReference>
<dbReference type="OrthoDB" id="675023at2759"/>
<reference evidence="14 15" key="1">
    <citation type="submission" date="2015-12" db="EMBL/GenBank/DDBJ databases">
        <title>The genome of Folsomia candida.</title>
        <authorList>
            <person name="Faddeeva A."/>
            <person name="Derks M.F."/>
            <person name="Anvar Y."/>
            <person name="Smit S."/>
            <person name="Van Straalen N."/>
            <person name="Roelofs D."/>
        </authorList>
    </citation>
    <scope>NUCLEOTIDE SEQUENCE [LARGE SCALE GENOMIC DNA]</scope>
    <source>
        <strain evidence="14 15">VU population</strain>
        <tissue evidence="14">Whole body</tissue>
    </source>
</reference>
<evidence type="ECO:0000256" key="3">
    <source>
        <dbReference type="ARBA" id="ARBA00012641"/>
    </source>
</evidence>
<keyword evidence="15" id="KW-1185">Reference proteome</keyword>
<evidence type="ECO:0000256" key="7">
    <source>
        <dbReference type="ARBA" id="ARBA00022989"/>
    </source>
</evidence>
<dbReference type="STRING" id="158441.A0A226E0M7"/>
<evidence type="ECO:0000256" key="9">
    <source>
        <dbReference type="ARBA" id="ARBA00023180"/>
    </source>
</evidence>
<keyword evidence="9" id="KW-0325">Glycoprotein</keyword>
<evidence type="ECO:0000313" key="15">
    <source>
        <dbReference type="Proteomes" id="UP000198287"/>
    </source>
</evidence>
<evidence type="ECO:0000313" key="14">
    <source>
        <dbReference type="EMBL" id="OXA50808.1"/>
    </source>
</evidence>
<accession>A0A226E0M7</accession>
<dbReference type="PANTHER" id="PTHR10896:SF50">
    <property type="entry name" value="GALACTOSYLGALACTOSYLXYLOSYLPROTEIN 3-BETA-GLUCURONOSYLTRANSFERASE P"/>
    <property type="match status" value="1"/>
</dbReference>
<keyword evidence="12 13" id="KW-0464">Manganese</keyword>
<keyword evidence="7 13" id="KW-1133">Transmembrane helix</keyword>
<feature type="binding site" evidence="12">
    <location>
        <position position="229"/>
    </location>
    <ligand>
        <name>Mn(2+)</name>
        <dbReference type="ChEBI" id="CHEBI:29035"/>
    </ligand>
</feature>
<protein>
    <recommendedName>
        <fullName evidence="3 13">Galactosylgalactosylxylosylprotein 3-beta-glucuronosyltransferase</fullName>
        <ecNumber evidence="3 13">2.4.1.135</ecNumber>
    </recommendedName>
</protein>
<comment type="caution">
    <text evidence="14">The sequence shown here is derived from an EMBL/GenBank/DDBJ whole genome shotgun (WGS) entry which is preliminary data.</text>
</comment>
<evidence type="ECO:0000256" key="4">
    <source>
        <dbReference type="ARBA" id="ARBA00022679"/>
    </source>
</evidence>
<dbReference type="Proteomes" id="UP000198287">
    <property type="component" value="Unassembled WGS sequence"/>
</dbReference>
<keyword evidence="5 13" id="KW-0812">Transmembrane</keyword>
<sequence>MSFINVKKNFPLLVIILFSTLHGFLVGEYIWSIVFPTRTIPSSTNPTSDMYSIFSKVLTFPEEQIQSKTSEDSRKTWNWDRAEKEIKQRRYTREYHKKLERVLYVVTPTVRGPSQIADLTRTAQALYPARKLVHWLIYEDSNRTRAPYPDHLTHLRHELADFVTEFLSIQIRWSGVRQAADFSKFNHKGVEGRRTGLTWIRKHVTIKGKRRGKGREWRNDGVLFFMDDDNTYDSDLFRQILTLTPTKSISAWPTGLVTPQTQLCAPVVNLSTGVAFDISDGWKVNRAFPLDFGGFAIPVKLLVDKPKVSIPYIAGYEESIFLNKLGVKLREIETLANRATEVLSYHSRTNYVAFQPDGKGNELDEGLTDKNTNIFELIGKYAATRSHRTLY</sequence>
<dbReference type="InterPro" id="IPR005027">
    <property type="entry name" value="Glyco_trans_43"/>
</dbReference>
<evidence type="ECO:0000256" key="5">
    <source>
        <dbReference type="ARBA" id="ARBA00022692"/>
    </source>
</evidence>
<feature type="active site" description="Proton donor/acceptor" evidence="11">
    <location>
        <position position="318"/>
    </location>
</feature>
<comment type="subcellular location">
    <subcellularLocation>
        <location evidence="13">Golgi apparatus membrane</location>
        <topology evidence="13">Single-pass type II membrane protein</topology>
    </subcellularLocation>
    <subcellularLocation>
        <location evidence="1">Membrane</location>
        <topology evidence="1">Single-pass type II membrane protein</topology>
    </subcellularLocation>
</comment>
<comment type="catalytic activity">
    <reaction evidence="10 13">
        <text>3-O-(beta-D-galactosyl-(1-&gt;3)-beta-D-galactosyl-(1-&gt;4)-beta-D-xylosyl)-L-seryl-[protein] + UDP-alpha-D-glucuronate = 3-O-(beta-D-GlcA-(1-&gt;3)-beta-D-Gal-(1-&gt;3)-beta-D-Gal-(1-&gt;4)-beta-D-Xyl)-L-seryl-[protein] + UDP + H(+)</text>
        <dbReference type="Rhea" id="RHEA:24168"/>
        <dbReference type="Rhea" id="RHEA-COMP:12571"/>
        <dbReference type="Rhea" id="RHEA-COMP:12573"/>
        <dbReference type="ChEBI" id="CHEBI:15378"/>
        <dbReference type="ChEBI" id="CHEBI:58052"/>
        <dbReference type="ChEBI" id="CHEBI:58223"/>
        <dbReference type="ChEBI" id="CHEBI:132090"/>
        <dbReference type="ChEBI" id="CHEBI:132093"/>
        <dbReference type="EC" id="2.4.1.135"/>
    </reaction>
</comment>
<dbReference type="GO" id="GO:0015018">
    <property type="term" value="F:galactosylgalactosylxylosylprotein 3-beta-glucuronosyltransferase activity"/>
    <property type="evidence" value="ECO:0007669"/>
    <property type="project" value="UniProtKB-UniRule"/>
</dbReference>
<comment type="pathway">
    <text evidence="13">Protein modification; protein glycosylation.</text>
</comment>
<dbReference type="AlphaFoldDB" id="A0A226E0M7"/>
<evidence type="ECO:0000256" key="6">
    <source>
        <dbReference type="ARBA" id="ARBA00022968"/>
    </source>
</evidence>
<evidence type="ECO:0000256" key="11">
    <source>
        <dbReference type="PIRSR" id="PIRSR605027-1"/>
    </source>
</evidence>
<evidence type="ECO:0000256" key="10">
    <source>
        <dbReference type="ARBA" id="ARBA00047979"/>
    </source>
</evidence>
<organism evidence="14 15">
    <name type="scientific">Folsomia candida</name>
    <name type="common">Springtail</name>
    <dbReference type="NCBI Taxonomy" id="158441"/>
    <lineage>
        <taxon>Eukaryota</taxon>
        <taxon>Metazoa</taxon>
        <taxon>Ecdysozoa</taxon>
        <taxon>Arthropoda</taxon>
        <taxon>Hexapoda</taxon>
        <taxon>Collembola</taxon>
        <taxon>Entomobryomorpha</taxon>
        <taxon>Isotomoidea</taxon>
        <taxon>Isotomidae</taxon>
        <taxon>Proisotominae</taxon>
        <taxon>Folsomia</taxon>
    </lineage>
</organism>
<evidence type="ECO:0000256" key="2">
    <source>
        <dbReference type="ARBA" id="ARBA00007706"/>
    </source>
</evidence>
<evidence type="ECO:0000256" key="13">
    <source>
        <dbReference type="RuleBase" id="RU363127"/>
    </source>
</evidence>
<keyword evidence="4 13" id="KW-0808">Transferase</keyword>
<dbReference type="GO" id="GO:0005975">
    <property type="term" value="P:carbohydrate metabolic process"/>
    <property type="evidence" value="ECO:0007669"/>
    <property type="project" value="TreeGrafter"/>
</dbReference>
<gene>
    <name evidence="14" type="ORF">Fcan01_14493</name>
</gene>
<evidence type="ECO:0000256" key="8">
    <source>
        <dbReference type="ARBA" id="ARBA00023136"/>
    </source>
</evidence>
<keyword evidence="8 13" id="KW-0472">Membrane</keyword>
<comment type="cofactor">
    <cofactor evidence="12 13">
        <name>Mn(2+)</name>
        <dbReference type="ChEBI" id="CHEBI:29035"/>
    </cofactor>
</comment>
<dbReference type="SUPFAM" id="SSF53448">
    <property type="entry name" value="Nucleotide-diphospho-sugar transferases"/>
    <property type="match status" value="1"/>
</dbReference>
<keyword evidence="6 13" id="KW-0735">Signal-anchor</keyword>
<dbReference type="GO" id="GO:0000139">
    <property type="term" value="C:Golgi membrane"/>
    <property type="evidence" value="ECO:0007669"/>
    <property type="project" value="UniProtKB-SubCell"/>
</dbReference>
<dbReference type="GO" id="GO:0050650">
    <property type="term" value="P:chondroitin sulfate proteoglycan biosynthetic process"/>
    <property type="evidence" value="ECO:0007669"/>
    <property type="project" value="TreeGrafter"/>
</dbReference>
<dbReference type="Pfam" id="PF03360">
    <property type="entry name" value="Glyco_transf_43"/>
    <property type="match status" value="1"/>
</dbReference>
<comment type="similarity">
    <text evidence="2 13">Belongs to the glycosyltransferase 43 family.</text>
</comment>
<keyword evidence="13" id="KW-0333">Golgi apparatus</keyword>
<evidence type="ECO:0000256" key="12">
    <source>
        <dbReference type="PIRSR" id="PIRSR605027-3"/>
    </source>
</evidence>
<dbReference type="InterPro" id="IPR029044">
    <property type="entry name" value="Nucleotide-diphossugar_trans"/>
</dbReference>
<dbReference type="PANTHER" id="PTHR10896">
    <property type="entry name" value="GALACTOSYLGALACTOSYLXYLOSYLPROTEIN 3-BETA-GLUCURONOSYLTRANSFERASE BETA-1,3-GLUCURONYLTRANSFERASE"/>
    <property type="match status" value="1"/>
</dbReference>
<proteinExistence type="inferred from homology"/>
<dbReference type="UniPathway" id="UPA00378"/>
<dbReference type="EC" id="2.4.1.135" evidence="3 13"/>
<dbReference type="EMBL" id="LNIX01000008">
    <property type="protein sequence ID" value="OXA50808.1"/>
    <property type="molecule type" value="Genomic_DNA"/>
</dbReference>
<dbReference type="Gene3D" id="3.90.550.10">
    <property type="entry name" value="Spore Coat Polysaccharide Biosynthesis Protein SpsA, Chain A"/>
    <property type="match status" value="1"/>
</dbReference>
<feature type="transmembrane region" description="Helical" evidence="13">
    <location>
        <begin position="12"/>
        <end position="31"/>
    </location>
</feature>
<name>A0A226E0M7_FOLCA</name>
<evidence type="ECO:0000256" key="1">
    <source>
        <dbReference type="ARBA" id="ARBA00004606"/>
    </source>
</evidence>
<keyword evidence="12 13" id="KW-0479">Metal-binding</keyword>